<proteinExistence type="predicted"/>
<protein>
    <submittedName>
        <fullName evidence="1">Uncharacterized protein</fullName>
    </submittedName>
</protein>
<accession>A0AAU8BA63</accession>
<sequence>MEKELFTEEIINKKELKEKLTNAIHFLDHNVDAKNPAELNSFFDMIFKHIVQKNQVRIVKALMEELCAEKNIDYDEYILNTMFRKISENEQLKEIRDLMKKSMNM</sequence>
<reference evidence="1" key="1">
    <citation type="submission" date="2024-03" db="EMBL/GenBank/DDBJ databases">
        <title>Archaeal virus exists in stable equilibrium with its dominant human gut methanogen host.</title>
        <authorList>
            <person name="Baquero D.P."/>
            <person name="Medvedeva S."/>
            <person name="Martin-Gallausiaux C."/>
            <person name="Pende N."/>
            <person name="Sartori-Rupp A."/>
            <person name="Tachon S."/>
            <person name="Pedron T."/>
            <person name="Debarbieux L."/>
            <person name="Borrel G."/>
            <person name="Gribaldo S."/>
            <person name="Krupovic M."/>
        </authorList>
    </citation>
    <scope>NUCLEOTIDE SEQUENCE</scope>
</reference>
<organism evidence="1">
    <name type="scientific">Methanobrevibacter smithii tailed virus 1</name>
    <dbReference type="NCBI Taxonomy" id="3148917"/>
    <lineage>
        <taxon>Viruses</taxon>
        <taxon>Duplodnaviria</taxon>
        <taxon>Heunggongvirae</taxon>
        <taxon>Uroviricota</taxon>
        <taxon>Caudoviricetes</taxon>
        <taxon>Methanobavirales</taxon>
        <taxon>Usuviridae</taxon>
        <taxon>Manusuvirus</taxon>
        <taxon>Manusuvirus methanobrevibacteri</taxon>
    </lineage>
</organism>
<dbReference type="EMBL" id="PP537965">
    <property type="protein sequence ID" value="XCD08665.1"/>
    <property type="molecule type" value="Genomic_DNA"/>
</dbReference>
<evidence type="ECO:0000313" key="1">
    <source>
        <dbReference type="EMBL" id="XCD08665.1"/>
    </source>
</evidence>
<name>A0AAU8BA63_9CAUD</name>